<dbReference type="EMBL" id="CM047580">
    <property type="protein sequence ID" value="KAI9921527.1"/>
    <property type="molecule type" value="Genomic_DNA"/>
</dbReference>
<proteinExistence type="predicted"/>
<protein>
    <submittedName>
        <fullName evidence="1">Uncharacterized protein</fullName>
    </submittedName>
</protein>
<reference evidence="1 2" key="1">
    <citation type="journal article" date="2022" name="bioRxiv">
        <title>The genome of the oomycete Peronosclerospora sorghi, a cosmopolitan pathogen of maize and sorghum, is inflated with dispersed pseudogenes.</title>
        <authorList>
            <person name="Fletcher K."/>
            <person name="Martin F."/>
            <person name="Isakeit T."/>
            <person name="Cavanaugh K."/>
            <person name="Magill C."/>
            <person name="Michelmore R."/>
        </authorList>
    </citation>
    <scope>NUCLEOTIDE SEQUENCE [LARGE SCALE GENOMIC DNA]</scope>
    <source>
        <strain evidence="1">P6</strain>
    </source>
</reference>
<keyword evidence="2" id="KW-1185">Reference proteome</keyword>
<gene>
    <name evidence="1" type="ORF">PsorP6_000824</name>
</gene>
<evidence type="ECO:0000313" key="2">
    <source>
        <dbReference type="Proteomes" id="UP001163321"/>
    </source>
</evidence>
<sequence length="419" mass="46655">MGLEKERTQMSGEDGLAAVMGFTSFGAPRRATRRSQAGRRRRRHRVLPQVLPGTELHGKVSLARTEEGPSGLVWLVSTTTEHEEEEEDEGNEAARHNVPYARVMAELLAVKRQFAHVAPSSFAAARAATNPFERLGRARFVSRAALKLVALDHICHVTRPRATALSSTFTFVDLCGGPGGFSEYLVWKTRRRGVRGYGITLRDAANACDWRLPRPVHNVVTLSYGHDGTGNLDSVANRQSFCHLVRQHHAHGVDLVVADGGCAHARAHVDQERSMMRLVLAEVLTMFHVLGADGDFVCKTFELTTRASLELCWLVHACFGRMALVKPITSRPASSERYLVARGLRATSPLIPTAIHVLQARLDQRPTDNMWHVPMLPPTTRMRHDADFHAYMTAANEAIARTQLDACKRILDYVKRKKR</sequence>
<name>A0ACC0WSF2_9STRA</name>
<organism evidence="1 2">
    <name type="scientific">Peronosclerospora sorghi</name>
    <dbReference type="NCBI Taxonomy" id="230839"/>
    <lineage>
        <taxon>Eukaryota</taxon>
        <taxon>Sar</taxon>
        <taxon>Stramenopiles</taxon>
        <taxon>Oomycota</taxon>
        <taxon>Peronosporomycetes</taxon>
        <taxon>Peronosporales</taxon>
        <taxon>Peronosporaceae</taxon>
        <taxon>Peronosclerospora</taxon>
    </lineage>
</organism>
<evidence type="ECO:0000313" key="1">
    <source>
        <dbReference type="EMBL" id="KAI9921527.1"/>
    </source>
</evidence>
<dbReference type="Proteomes" id="UP001163321">
    <property type="component" value="Chromosome 1"/>
</dbReference>
<accession>A0ACC0WSF2</accession>
<comment type="caution">
    <text evidence="1">The sequence shown here is derived from an EMBL/GenBank/DDBJ whole genome shotgun (WGS) entry which is preliminary data.</text>
</comment>